<dbReference type="Pfam" id="PF00270">
    <property type="entry name" value="DEAD"/>
    <property type="match status" value="1"/>
</dbReference>
<dbReference type="GO" id="GO:0016787">
    <property type="term" value="F:hydrolase activity"/>
    <property type="evidence" value="ECO:0007669"/>
    <property type="project" value="UniProtKB-KW"/>
</dbReference>
<comment type="domain">
    <text evidence="10">The Q motif is unique to and characteristic of the DEAD box family of RNA helicases and controls ATP binding and hydrolysis.</text>
</comment>
<evidence type="ECO:0000256" key="7">
    <source>
        <dbReference type="ARBA" id="ARBA00047984"/>
    </source>
</evidence>
<accession>G1RB26</accession>
<evidence type="ECO:0000256" key="8">
    <source>
        <dbReference type="ARBA" id="ARBA00056648"/>
    </source>
</evidence>
<evidence type="ECO:0000259" key="13">
    <source>
        <dbReference type="PROSITE" id="PS51194"/>
    </source>
</evidence>
<evidence type="ECO:0000256" key="4">
    <source>
        <dbReference type="ARBA" id="ARBA00022840"/>
    </source>
</evidence>
<dbReference type="GO" id="GO:0005524">
    <property type="term" value="F:ATP binding"/>
    <property type="evidence" value="ECO:0007669"/>
    <property type="project" value="UniProtKB-UniRule"/>
</dbReference>
<dbReference type="PROSITE" id="PS00039">
    <property type="entry name" value="DEAD_ATP_HELICASE"/>
    <property type="match status" value="1"/>
</dbReference>
<comment type="function">
    <text evidence="10">RNA helicase.</text>
</comment>
<evidence type="ECO:0000256" key="5">
    <source>
        <dbReference type="ARBA" id="ARBA00022884"/>
    </source>
</evidence>
<dbReference type="SMART" id="SM00490">
    <property type="entry name" value="HELICc"/>
    <property type="match status" value="1"/>
</dbReference>
<dbReference type="SUPFAM" id="SSF52540">
    <property type="entry name" value="P-loop containing nucleoside triphosphate hydrolases"/>
    <property type="match status" value="1"/>
</dbReference>
<dbReference type="PROSITE" id="PS51192">
    <property type="entry name" value="HELICASE_ATP_BIND_1"/>
    <property type="match status" value="1"/>
</dbReference>
<keyword evidence="15" id="KW-1185">Reference proteome</keyword>
<dbReference type="AlphaFoldDB" id="G1RB26"/>
<feature type="domain" description="Helicase C-terminal" evidence="13">
    <location>
        <begin position="399"/>
        <end position="542"/>
    </location>
</feature>
<dbReference type="InterPro" id="IPR027417">
    <property type="entry name" value="P-loop_NTPase"/>
</dbReference>
<dbReference type="CDD" id="cd18787">
    <property type="entry name" value="SF2_C_DEAD"/>
    <property type="match status" value="1"/>
</dbReference>
<dbReference type="FunCoup" id="G1RB26">
    <property type="interactions" value="3671"/>
</dbReference>
<dbReference type="OMA" id="HEVKAFD"/>
<reference evidence="14" key="2">
    <citation type="submission" date="2025-08" db="UniProtKB">
        <authorList>
            <consortium name="Ensembl"/>
        </authorList>
    </citation>
    <scope>IDENTIFICATION</scope>
</reference>
<dbReference type="Pfam" id="PF00271">
    <property type="entry name" value="Helicase_C"/>
    <property type="match status" value="1"/>
</dbReference>
<dbReference type="InterPro" id="IPR011545">
    <property type="entry name" value="DEAD/DEAH_box_helicase_dom"/>
</dbReference>
<evidence type="ECO:0000256" key="3">
    <source>
        <dbReference type="ARBA" id="ARBA00022806"/>
    </source>
</evidence>
<dbReference type="EC" id="3.6.4.13" evidence="10"/>
<comment type="catalytic activity">
    <reaction evidence="7 10">
        <text>ATP + H2O = ADP + phosphate + H(+)</text>
        <dbReference type="Rhea" id="RHEA:13065"/>
        <dbReference type="ChEBI" id="CHEBI:15377"/>
        <dbReference type="ChEBI" id="CHEBI:15378"/>
        <dbReference type="ChEBI" id="CHEBI:30616"/>
        <dbReference type="ChEBI" id="CHEBI:43474"/>
        <dbReference type="ChEBI" id="CHEBI:456216"/>
        <dbReference type="EC" id="3.6.4.13"/>
    </reaction>
</comment>
<evidence type="ECO:0000256" key="1">
    <source>
        <dbReference type="ARBA" id="ARBA00022741"/>
    </source>
</evidence>
<keyword evidence="4 9" id="KW-0067">ATP-binding</keyword>
<dbReference type="CDD" id="cd17956">
    <property type="entry name" value="DEADc_DDX51"/>
    <property type="match status" value="1"/>
</dbReference>
<keyword evidence="1 9" id="KW-0547">Nucleotide-binding</keyword>
<feature type="domain" description="Helicase ATP-binding" evidence="12">
    <location>
        <begin position="152"/>
        <end position="357"/>
    </location>
</feature>
<dbReference type="eggNOG" id="KOG0350">
    <property type="taxonomic scope" value="Eukaryota"/>
</dbReference>
<dbReference type="Proteomes" id="UP000001073">
    <property type="component" value="Chromosome 10"/>
</dbReference>
<evidence type="ECO:0000313" key="15">
    <source>
        <dbReference type="Proteomes" id="UP000001073"/>
    </source>
</evidence>
<evidence type="ECO:0000259" key="12">
    <source>
        <dbReference type="PROSITE" id="PS51192"/>
    </source>
</evidence>
<dbReference type="EMBL" id="ADFV01092734">
    <property type="status" value="NOT_ANNOTATED_CDS"/>
    <property type="molecule type" value="Genomic_DNA"/>
</dbReference>
<dbReference type="GeneTree" id="ENSGT00550000075141"/>
<comment type="function">
    <text evidence="8">ATP-binding RNA helicase involved in the biogenesis of 60S ribosomal subunits.</text>
</comment>
<dbReference type="HOGENOM" id="CLU_003041_15_3_1"/>
<proteinExistence type="inferred from homology"/>
<dbReference type="InterPro" id="IPR014001">
    <property type="entry name" value="Helicase_ATP-bd"/>
</dbReference>
<keyword evidence="5 10" id="KW-0694">RNA-binding</keyword>
<sequence length="560" mass="60761">NDAEPGSPERRKADGGDAGAGGPRGNDEEAPGEPSAGSSEEAPGERSASAEAAPDGRTLEEAAGPLVPGLVLGGFGRKKAPKVQPFLPRWLAEPSCVRKNVTEDLVPIEDVPEVHPDLQKQLRAHGISSYFPVQAAVIPALLESAACGFLVGRGGYRPSDLCVSAPTGSGKTLAFVIPVVQALLSRVVCHIRALVVLPTKELAQQVSKVFNIYTDATPLRVSLKSLAKEQESLVQKTADGYRCLADIVVATPGRLVDHIDQTPGFSLQQLRFLVIDEADRMIDSMHQSWLPRVVAAAFQSEDSADPCALFQRRQAQAVTAASTCCPQMPLQKLLFSATLTQNPEKLQQLGLHQPRLFSTGLAHRGLEDTDGDGDSGKYAFPVGLTHHYVPCSLSSKPLVVLHLVLEMGFSRVLCFTNSRENSHRLFLLVQAFGGVDVAEFSSRYGRMILKQLNRGRSSCELISTDATARGIDVQGVELVVNYDAPQYLRTYVHRVGRTARAGKTGQAFTLLLKVQERRFLRMLTEAGAPELQRHELSSKLLQPLVPRYEEALSQLEESVK</sequence>
<protein>
    <recommendedName>
        <fullName evidence="10">ATP-dependent RNA helicase</fullName>
        <ecNumber evidence="10">3.6.4.13</ecNumber>
    </recommendedName>
</protein>
<comment type="similarity">
    <text evidence="6">Belongs to the DEAD box helicase family. DDX51/DBP6 subfamily.</text>
</comment>
<reference evidence="14" key="3">
    <citation type="submission" date="2025-09" db="UniProtKB">
        <authorList>
            <consortium name="Ensembl"/>
        </authorList>
    </citation>
    <scope>IDENTIFICATION</scope>
</reference>
<keyword evidence="2 9" id="KW-0378">Hydrolase</keyword>
<organism evidence="14 15">
    <name type="scientific">Nomascus leucogenys</name>
    <name type="common">Northern white-cheeked gibbon</name>
    <name type="synonym">Hylobates leucogenys</name>
    <dbReference type="NCBI Taxonomy" id="61853"/>
    <lineage>
        <taxon>Eukaryota</taxon>
        <taxon>Metazoa</taxon>
        <taxon>Chordata</taxon>
        <taxon>Craniata</taxon>
        <taxon>Vertebrata</taxon>
        <taxon>Euteleostomi</taxon>
        <taxon>Mammalia</taxon>
        <taxon>Eutheria</taxon>
        <taxon>Euarchontoglires</taxon>
        <taxon>Primates</taxon>
        <taxon>Haplorrhini</taxon>
        <taxon>Catarrhini</taxon>
        <taxon>Hylobatidae</taxon>
        <taxon>Nomascus</taxon>
    </lineage>
</organism>
<dbReference type="InParanoid" id="G1RB26"/>
<dbReference type="STRING" id="61853.ENSNLEP00000010423"/>
<evidence type="ECO:0000256" key="11">
    <source>
        <dbReference type="SAM" id="MobiDB-lite"/>
    </source>
</evidence>
<name>G1RB26_NOMLE</name>
<dbReference type="SMART" id="SM00487">
    <property type="entry name" value="DEXDc"/>
    <property type="match status" value="1"/>
</dbReference>
<dbReference type="GO" id="GO:0003723">
    <property type="term" value="F:RNA binding"/>
    <property type="evidence" value="ECO:0007669"/>
    <property type="project" value="UniProtKB-UniRule"/>
</dbReference>
<dbReference type="GO" id="GO:0003724">
    <property type="term" value="F:RNA helicase activity"/>
    <property type="evidence" value="ECO:0007669"/>
    <property type="project" value="UniProtKB-EC"/>
</dbReference>
<evidence type="ECO:0000256" key="10">
    <source>
        <dbReference type="RuleBase" id="RU365068"/>
    </source>
</evidence>
<dbReference type="InterPro" id="IPR000629">
    <property type="entry name" value="RNA-helicase_DEAD-box_CS"/>
</dbReference>
<keyword evidence="3 9" id="KW-0347">Helicase</keyword>
<evidence type="ECO:0000256" key="6">
    <source>
        <dbReference type="ARBA" id="ARBA00038200"/>
    </source>
</evidence>
<feature type="region of interest" description="Disordered" evidence="11">
    <location>
        <begin position="1"/>
        <end position="61"/>
    </location>
</feature>
<dbReference type="PROSITE" id="PS51194">
    <property type="entry name" value="HELICASE_CTER"/>
    <property type="match status" value="1"/>
</dbReference>
<gene>
    <name evidence="14" type="primary">DDX51</name>
</gene>
<dbReference type="Gene3D" id="3.40.50.300">
    <property type="entry name" value="P-loop containing nucleotide triphosphate hydrolases"/>
    <property type="match status" value="2"/>
</dbReference>
<evidence type="ECO:0000313" key="14">
    <source>
        <dbReference type="Ensembl" id="ENSNLEP00000010423.2"/>
    </source>
</evidence>
<dbReference type="FunFam" id="3.40.50.300:FF:001539">
    <property type="entry name" value="ATP-dependent RNA helicase DDX51"/>
    <property type="match status" value="1"/>
</dbReference>
<dbReference type="PANTHER" id="PTHR24031">
    <property type="entry name" value="RNA HELICASE"/>
    <property type="match status" value="1"/>
</dbReference>
<dbReference type="Ensembl" id="ENSNLET00000010933.3">
    <property type="protein sequence ID" value="ENSNLEP00000010423.2"/>
    <property type="gene ID" value="ENSNLEG00000008548.3"/>
</dbReference>
<evidence type="ECO:0000256" key="9">
    <source>
        <dbReference type="RuleBase" id="RU000492"/>
    </source>
</evidence>
<reference evidence="14 15" key="1">
    <citation type="submission" date="2012-10" db="EMBL/GenBank/DDBJ databases">
        <authorList>
            <consortium name="Gibbon Genome Sequencing Consortium"/>
        </authorList>
    </citation>
    <scope>NUCLEOTIDE SEQUENCE [LARGE SCALE GENOMIC DNA]</scope>
</reference>
<evidence type="ECO:0000256" key="2">
    <source>
        <dbReference type="ARBA" id="ARBA00022801"/>
    </source>
</evidence>
<dbReference type="InterPro" id="IPR001650">
    <property type="entry name" value="Helicase_C-like"/>
</dbReference>